<dbReference type="EMBL" id="CAJOBA010000347">
    <property type="protein sequence ID" value="CAF3524932.1"/>
    <property type="molecule type" value="Genomic_DNA"/>
</dbReference>
<dbReference type="AlphaFoldDB" id="A0A813Y5Q4"/>
<dbReference type="InterPro" id="IPR012967">
    <property type="entry name" value="COMT_dimerisation"/>
</dbReference>
<dbReference type="GO" id="GO:0046983">
    <property type="term" value="F:protein dimerization activity"/>
    <property type="evidence" value="ECO:0007669"/>
    <property type="project" value="InterPro"/>
</dbReference>
<reference evidence="3" key="1">
    <citation type="submission" date="2021-02" db="EMBL/GenBank/DDBJ databases">
        <authorList>
            <person name="Nowell W R."/>
        </authorList>
    </citation>
    <scope>NUCLEOTIDE SEQUENCE</scope>
</reference>
<gene>
    <name evidence="3" type="ORF">GPM918_LOCUS7379</name>
    <name evidence="2" type="ORF">OVA965_LOCUS1772</name>
    <name evidence="5" type="ORF">SRO942_LOCUS7379</name>
    <name evidence="4" type="ORF">TMI583_LOCUS1772</name>
</gene>
<dbReference type="Proteomes" id="UP000681722">
    <property type="component" value="Unassembled WGS sequence"/>
</dbReference>
<dbReference type="EMBL" id="CAJNOK010000347">
    <property type="protein sequence ID" value="CAF0746784.1"/>
    <property type="molecule type" value="Genomic_DNA"/>
</dbReference>
<feature type="domain" description="O-methyltransferase dimerisation" evidence="1">
    <location>
        <begin position="1"/>
        <end position="72"/>
    </location>
</feature>
<name>A0A813Y5Q4_9BILA</name>
<evidence type="ECO:0000313" key="6">
    <source>
        <dbReference type="Proteomes" id="UP000663829"/>
    </source>
</evidence>
<dbReference type="Proteomes" id="UP000663829">
    <property type="component" value="Unassembled WGS sequence"/>
</dbReference>
<comment type="caution">
    <text evidence="3">The sequence shown here is derived from an EMBL/GenBank/DDBJ whole genome shotgun (WGS) entry which is preliminary data.</text>
</comment>
<sequence length="270" mass="31092">MFSAINLKLFQLLFNHKDTGRTVQQIAQDLNLHWIENESRGLLDVLDALCSMSVLKREHSTYKLALLGERYLLNEDKYLKYFNVIDQQIYSQFSKLDQLLTTGTIDQDCCSSTSSSIKDVLGFFKTERIKNVFAQLDLSKYSTLVDISDVPNKDLIERLAVKYKRLKCYIGTNESDEKVDLIIIWNWSSVQQKKYKIKQAYEMLTDENGLCMIIEESNEDDVTSELLLATSLLAAMENSVEEECDSMDAFGYSKIERQKTNTCNVVLAYK</sequence>
<evidence type="ECO:0000313" key="4">
    <source>
        <dbReference type="EMBL" id="CAF3524932.1"/>
    </source>
</evidence>
<dbReference type="Pfam" id="PF08100">
    <property type="entry name" value="Dimerisation"/>
    <property type="match status" value="1"/>
</dbReference>
<dbReference type="EMBL" id="CAJNOQ010001205">
    <property type="protein sequence ID" value="CAF0876483.1"/>
    <property type="molecule type" value="Genomic_DNA"/>
</dbReference>
<dbReference type="Proteomes" id="UP000682733">
    <property type="component" value="Unassembled WGS sequence"/>
</dbReference>
<evidence type="ECO:0000313" key="2">
    <source>
        <dbReference type="EMBL" id="CAF0746784.1"/>
    </source>
</evidence>
<dbReference type="InterPro" id="IPR036388">
    <property type="entry name" value="WH-like_DNA-bd_sf"/>
</dbReference>
<proteinExistence type="predicted"/>
<dbReference type="Gene3D" id="1.10.10.10">
    <property type="entry name" value="Winged helix-like DNA-binding domain superfamily/Winged helix DNA-binding domain"/>
    <property type="match status" value="1"/>
</dbReference>
<organism evidence="3 6">
    <name type="scientific">Didymodactylos carnosus</name>
    <dbReference type="NCBI Taxonomy" id="1234261"/>
    <lineage>
        <taxon>Eukaryota</taxon>
        <taxon>Metazoa</taxon>
        <taxon>Spiralia</taxon>
        <taxon>Gnathifera</taxon>
        <taxon>Rotifera</taxon>
        <taxon>Eurotatoria</taxon>
        <taxon>Bdelloidea</taxon>
        <taxon>Philodinida</taxon>
        <taxon>Philodinidae</taxon>
        <taxon>Didymodactylos</taxon>
    </lineage>
</organism>
<evidence type="ECO:0000313" key="3">
    <source>
        <dbReference type="EMBL" id="CAF0876483.1"/>
    </source>
</evidence>
<keyword evidence="6" id="KW-1185">Reference proteome</keyword>
<accession>A0A813Y5Q4</accession>
<dbReference type="EMBL" id="CAJOBC010001205">
    <property type="protein sequence ID" value="CAF3663300.1"/>
    <property type="molecule type" value="Genomic_DNA"/>
</dbReference>
<evidence type="ECO:0000313" key="5">
    <source>
        <dbReference type="EMBL" id="CAF3663300.1"/>
    </source>
</evidence>
<dbReference type="OrthoDB" id="1606438at2759"/>
<evidence type="ECO:0000259" key="1">
    <source>
        <dbReference type="Pfam" id="PF08100"/>
    </source>
</evidence>
<dbReference type="Proteomes" id="UP000677228">
    <property type="component" value="Unassembled WGS sequence"/>
</dbReference>
<protein>
    <recommendedName>
        <fullName evidence="1">O-methyltransferase dimerisation domain-containing protein</fullName>
    </recommendedName>
</protein>